<dbReference type="PROSITE" id="PS51257">
    <property type="entry name" value="PROKAR_LIPOPROTEIN"/>
    <property type="match status" value="1"/>
</dbReference>
<name>A0A315ZQB1_9FIRM</name>
<keyword evidence="3 5" id="KW-0479">Metal-binding</keyword>
<feature type="binding site" evidence="5">
    <location>
        <position position="200"/>
    </location>
    <ligand>
        <name>molybdate</name>
        <dbReference type="ChEBI" id="CHEBI:36264"/>
    </ligand>
</feature>
<accession>A0A315ZQB1</accession>
<gene>
    <name evidence="7" type="ORF">SAMN05216529_11616</name>
</gene>
<keyword evidence="4" id="KW-0732">Signal</keyword>
<feature type="binding site" evidence="5">
    <location>
        <position position="218"/>
    </location>
    <ligand>
        <name>molybdate</name>
        <dbReference type="ChEBI" id="CHEBI:36264"/>
    </ligand>
</feature>
<evidence type="ECO:0000313" key="8">
    <source>
        <dbReference type="Proteomes" id="UP000254051"/>
    </source>
</evidence>
<evidence type="ECO:0000256" key="4">
    <source>
        <dbReference type="ARBA" id="ARBA00022729"/>
    </source>
</evidence>
<proteinExistence type="inferred from homology"/>
<evidence type="ECO:0000256" key="5">
    <source>
        <dbReference type="PIRSR" id="PIRSR004846-1"/>
    </source>
</evidence>
<dbReference type="GO" id="GO:0015689">
    <property type="term" value="P:molybdate ion transport"/>
    <property type="evidence" value="ECO:0007669"/>
    <property type="project" value="InterPro"/>
</dbReference>
<keyword evidence="8" id="KW-1185">Reference proteome</keyword>
<dbReference type="PANTHER" id="PTHR30632:SF0">
    <property type="entry name" value="SULFATE-BINDING PROTEIN"/>
    <property type="match status" value="1"/>
</dbReference>
<dbReference type="EMBL" id="UHJJ01000016">
    <property type="protein sequence ID" value="SUQ15755.1"/>
    <property type="molecule type" value="Genomic_DNA"/>
</dbReference>
<dbReference type="InterPro" id="IPR005950">
    <property type="entry name" value="ModA"/>
</dbReference>
<feature type="region of interest" description="Disordered" evidence="6">
    <location>
        <begin position="29"/>
        <end position="52"/>
    </location>
</feature>
<dbReference type="Proteomes" id="UP000254051">
    <property type="component" value="Unassembled WGS sequence"/>
</dbReference>
<comment type="similarity">
    <text evidence="1">Belongs to the bacterial solute-binding protein ModA family.</text>
</comment>
<sequence>MRKFQKVSSVILTAILTGALVLGCGAEKEESKADDTKSAQTEVSKEEDTKTEEPVTLLVAAAASLEYSYEDELIPMFEEANPNITVEGTYDSSGKLQTQIEEGIEADIFMSAANKQMNALVDEALVDKDSVVELLENKIVLITSADSTLDLKEFTDISKAQTVAIGDPESVPVGQYSQEALTSLGLWDEISAKASLGTNVTEVLNWVAEGSAEAGIVYATDAATTDKVKVIAEAPEGSLAENAIYPVGIVSASANKEAAQKFVDFLQSDEAIAVFEKYGFIQNK</sequence>
<feature type="binding site" evidence="5">
    <location>
        <position position="93"/>
    </location>
    <ligand>
        <name>molybdate</name>
        <dbReference type="ChEBI" id="CHEBI:36264"/>
    </ligand>
</feature>
<dbReference type="GO" id="GO:1901359">
    <property type="term" value="F:tungstate binding"/>
    <property type="evidence" value="ECO:0007669"/>
    <property type="project" value="UniProtKB-ARBA"/>
</dbReference>
<dbReference type="Gene3D" id="3.40.190.10">
    <property type="entry name" value="Periplasmic binding protein-like II"/>
    <property type="match status" value="2"/>
</dbReference>
<protein>
    <submittedName>
        <fullName evidence="7">Molybdate transport system substrate-binding protein</fullName>
    </submittedName>
</protein>
<dbReference type="FunFam" id="3.40.190.10:FF:000035">
    <property type="entry name" value="Molybdate ABC transporter substrate-binding protein"/>
    <property type="match status" value="1"/>
</dbReference>
<evidence type="ECO:0000256" key="2">
    <source>
        <dbReference type="ARBA" id="ARBA00022505"/>
    </source>
</evidence>
<feature type="binding site" evidence="5">
    <location>
        <position position="64"/>
    </location>
    <ligand>
        <name>molybdate</name>
        <dbReference type="ChEBI" id="CHEBI:36264"/>
    </ligand>
</feature>
<dbReference type="GO" id="GO:0046872">
    <property type="term" value="F:metal ion binding"/>
    <property type="evidence" value="ECO:0007669"/>
    <property type="project" value="UniProtKB-KW"/>
</dbReference>
<organism evidence="7 8">
    <name type="scientific">Faecalicatena contorta</name>
    <dbReference type="NCBI Taxonomy" id="39482"/>
    <lineage>
        <taxon>Bacteria</taxon>
        <taxon>Bacillati</taxon>
        <taxon>Bacillota</taxon>
        <taxon>Clostridia</taxon>
        <taxon>Lachnospirales</taxon>
        <taxon>Lachnospiraceae</taxon>
        <taxon>Faecalicatena</taxon>
    </lineage>
</organism>
<dbReference type="PANTHER" id="PTHR30632">
    <property type="entry name" value="MOLYBDATE-BINDING PERIPLASMIC PROTEIN"/>
    <property type="match status" value="1"/>
</dbReference>
<dbReference type="OrthoDB" id="9785015at2"/>
<keyword evidence="2 5" id="KW-0500">Molybdenum</keyword>
<evidence type="ECO:0000313" key="7">
    <source>
        <dbReference type="EMBL" id="SUQ15755.1"/>
    </source>
</evidence>
<dbReference type="SUPFAM" id="SSF53850">
    <property type="entry name" value="Periplasmic binding protein-like II"/>
    <property type="match status" value="1"/>
</dbReference>
<dbReference type="AlphaFoldDB" id="A0A315ZQB1"/>
<dbReference type="RefSeq" id="WP_109713874.1">
    <property type="nucleotide sequence ID" value="NZ_QGDS01000016.1"/>
</dbReference>
<dbReference type="GO" id="GO:0030973">
    <property type="term" value="F:molybdate ion binding"/>
    <property type="evidence" value="ECO:0007669"/>
    <property type="project" value="TreeGrafter"/>
</dbReference>
<evidence type="ECO:0000256" key="1">
    <source>
        <dbReference type="ARBA" id="ARBA00009175"/>
    </source>
</evidence>
<dbReference type="InterPro" id="IPR050682">
    <property type="entry name" value="ModA/WtpA"/>
</dbReference>
<dbReference type="Pfam" id="PF13531">
    <property type="entry name" value="SBP_bac_11"/>
    <property type="match status" value="1"/>
</dbReference>
<dbReference type="PIRSF" id="PIRSF004846">
    <property type="entry name" value="ModA"/>
    <property type="match status" value="1"/>
</dbReference>
<reference evidence="8" key="1">
    <citation type="submission" date="2017-07" db="EMBL/GenBank/DDBJ databases">
        <authorList>
            <person name="Varghese N."/>
            <person name="Submissions S."/>
        </authorList>
    </citation>
    <scope>NUCLEOTIDE SEQUENCE [LARGE SCALE GENOMIC DNA]</scope>
    <source>
        <strain evidence="8">NLAE-zl-C134</strain>
    </source>
</reference>
<evidence type="ECO:0000256" key="3">
    <source>
        <dbReference type="ARBA" id="ARBA00022723"/>
    </source>
</evidence>
<evidence type="ECO:0000256" key="6">
    <source>
        <dbReference type="SAM" id="MobiDB-lite"/>
    </source>
</evidence>
<dbReference type="NCBIfam" id="TIGR01256">
    <property type="entry name" value="modA"/>
    <property type="match status" value="1"/>
</dbReference>